<keyword evidence="4 5" id="KW-0067">ATP-binding</keyword>
<keyword evidence="8" id="KW-0132">Cell division</keyword>
<keyword evidence="9" id="KW-1185">Reference proteome</keyword>
<dbReference type="SUPFAM" id="SSF46785">
    <property type="entry name" value="Winged helix' DNA-binding domain"/>
    <property type="match status" value="1"/>
</dbReference>
<keyword evidence="3 5" id="KW-0547">Nucleotide-binding</keyword>
<dbReference type="SMART" id="SM00382">
    <property type="entry name" value="AAA"/>
    <property type="match status" value="1"/>
</dbReference>
<dbReference type="NCBIfam" id="TIGR02928">
    <property type="entry name" value="orc1/cdc6 family replication initiation protein"/>
    <property type="match status" value="1"/>
</dbReference>
<dbReference type="InterPro" id="IPR055237">
    <property type="entry name" value="Cdc6_lid"/>
</dbReference>
<organism evidence="8 9">
    <name type="scientific">Halarchaeum grantii</name>
    <dbReference type="NCBI Taxonomy" id="1193105"/>
    <lineage>
        <taxon>Archaea</taxon>
        <taxon>Methanobacteriati</taxon>
        <taxon>Methanobacteriota</taxon>
        <taxon>Stenosarchaea group</taxon>
        <taxon>Halobacteria</taxon>
        <taxon>Halobacteriales</taxon>
        <taxon>Halobacteriaceae</taxon>
    </lineage>
</organism>
<dbReference type="InterPro" id="IPR036388">
    <property type="entry name" value="WH-like_DNA-bd_sf"/>
</dbReference>
<comment type="function">
    <text evidence="5">Involved in regulation of DNA replication.</text>
</comment>
<feature type="domain" description="AAA+ ATPase" evidence="6">
    <location>
        <begin position="12"/>
        <end position="171"/>
    </location>
</feature>
<dbReference type="InterPro" id="IPR050311">
    <property type="entry name" value="ORC1/CDC6"/>
</dbReference>
<evidence type="ECO:0000256" key="4">
    <source>
        <dbReference type="ARBA" id="ARBA00022840"/>
    </source>
</evidence>
<feature type="binding site" evidence="5">
    <location>
        <begin position="24"/>
        <end position="28"/>
    </location>
    <ligand>
        <name>ATP</name>
        <dbReference type="ChEBI" id="CHEBI:30616"/>
    </ligand>
</feature>
<dbReference type="SUPFAM" id="SSF52540">
    <property type="entry name" value="P-loop containing nucleoside triphosphate hydrolases"/>
    <property type="match status" value="1"/>
</dbReference>
<keyword evidence="8" id="KW-0131">Cell cycle</keyword>
<dbReference type="CDD" id="cd18139">
    <property type="entry name" value="HLD_clamp_RarA"/>
    <property type="match status" value="1"/>
</dbReference>
<dbReference type="InterPro" id="IPR027417">
    <property type="entry name" value="P-loop_NTPase"/>
</dbReference>
<evidence type="ECO:0000256" key="2">
    <source>
        <dbReference type="ARBA" id="ARBA00022705"/>
    </source>
</evidence>
<dbReference type="GO" id="GO:0051301">
    <property type="term" value="P:cell division"/>
    <property type="evidence" value="ECO:0007669"/>
    <property type="project" value="UniProtKB-KW"/>
</dbReference>
<comment type="similarity">
    <text evidence="1 5">Belongs to the CDC6/cdc18 family.</text>
</comment>
<feature type="binding site" evidence="5">
    <location>
        <position position="182"/>
    </location>
    <ligand>
        <name>ATP</name>
        <dbReference type="ChEBI" id="CHEBI:30616"/>
    </ligand>
</feature>
<reference evidence="8 9" key="1">
    <citation type="journal article" date="2019" name="Int. J. Syst. Evol. Microbiol.">
        <title>The Global Catalogue of Microorganisms (GCM) 10K type strain sequencing project: providing services to taxonomists for standard genome sequencing and annotation.</title>
        <authorList>
            <consortium name="The Broad Institute Genomics Platform"/>
            <consortium name="The Broad Institute Genome Sequencing Center for Infectious Disease"/>
            <person name="Wu L."/>
            <person name="Ma J."/>
        </authorList>
    </citation>
    <scope>NUCLEOTIDE SEQUENCE [LARGE SCALE GENOMIC DNA]</scope>
    <source>
        <strain evidence="8 9">JCM 19585</strain>
    </source>
</reference>
<dbReference type="GO" id="GO:0016887">
    <property type="term" value="F:ATP hydrolysis activity"/>
    <property type="evidence" value="ECO:0007669"/>
    <property type="project" value="InterPro"/>
</dbReference>
<dbReference type="Gene3D" id="3.40.50.300">
    <property type="entry name" value="P-loop containing nucleotide triphosphate hydrolases"/>
    <property type="match status" value="1"/>
</dbReference>
<dbReference type="SMART" id="SM01074">
    <property type="entry name" value="Cdc6_C"/>
    <property type="match status" value="1"/>
</dbReference>
<feature type="domain" description="Cdc6 C-terminal" evidence="7">
    <location>
        <begin position="266"/>
        <end position="348"/>
    </location>
</feature>
<dbReference type="EMBL" id="BMPF01000009">
    <property type="protein sequence ID" value="GGL45148.1"/>
    <property type="molecule type" value="Genomic_DNA"/>
</dbReference>
<evidence type="ECO:0000259" key="7">
    <source>
        <dbReference type="SMART" id="SM01074"/>
    </source>
</evidence>
<evidence type="ECO:0000256" key="3">
    <source>
        <dbReference type="ARBA" id="ARBA00022741"/>
    </source>
</evidence>
<dbReference type="Gene3D" id="1.10.8.60">
    <property type="match status" value="1"/>
</dbReference>
<dbReference type="InterPro" id="IPR015163">
    <property type="entry name" value="Cdc6_C"/>
</dbReference>
<dbReference type="InterPro" id="IPR014277">
    <property type="entry name" value="Orc1/Cdc6_arc"/>
</dbReference>
<evidence type="ECO:0000259" key="6">
    <source>
        <dbReference type="SMART" id="SM00382"/>
    </source>
</evidence>
<dbReference type="FunFam" id="1.10.8.60:FF:000073">
    <property type="entry name" value="ORC1-type DNA replication protein"/>
    <property type="match status" value="1"/>
</dbReference>
<dbReference type="HAMAP" id="MF_01407">
    <property type="entry name" value="ORC1_type_DNA_replic_protein"/>
    <property type="match status" value="1"/>
</dbReference>
<dbReference type="PANTHER" id="PTHR10763:SF22">
    <property type="entry name" value="ORC1-TYPE DNA REPLICATION PROTEIN"/>
    <property type="match status" value="1"/>
</dbReference>
<protein>
    <recommendedName>
        <fullName evidence="5">ORC1-type DNA replication protein</fullName>
    </recommendedName>
</protein>
<dbReference type="PANTHER" id="PTHR10763">
    <property type="entry name" value="CELL DIVISION CONTROL PROTEIN 6-RELATED"/>
    <property type="match status" value="1"/>
</dbReference>
<proteinExistence type="inferred from homology"/>
<dbReference type="Pfam" id="PF09079">
    <property type="entry name" value="WHD_Cdc6"/>
    <property type="match status" value="1"/>
</dbReference>
<dbReference type="CDD" id="cd08768">
    <property type="entry name" value="Cdc6_C"/>
    <property type="match status" value="1"/>
</dbReference>
<feature type="binding site" evidence="5">
    <location>
        <position position="170"/>
    </location>
    <ligand>
        <name>ATP</name>
        <dbReference type="ChEBI" id="CHEBI:30616"/>
    </ligand>
</feature>
<dbReference type="GO" id="GO:0005524">
    <property type="term" value="F:ATP binding"/>
    <property type="evidence" value="ECO:0007669"/>
    <property type="project" value="UniProtKB-UniRule"/>
</dbReference>
<evidence type="ECO:0000313" key="9">
    <source>
        <dbReference type="Proteomes" id="UP000628840"/>
    </source>
</evidence>
<sequence length="384" mass="42354">MQSLQPVINGEEPDNIFVYGKTGVGKTAVTEYLTNELSQSASHYDIDLSILTISCKGANTSYQTAIRLVNERRSSDEQLSQAGHAEWKVYDALWEELDALGGTILIVLDEIDNIRDDELLYQLSRARSENNITECKLGVIGISNDLTYRDRLNAEVRSSLGEKTVFFPPYDANELRDVLQRRANLAFQDGALAPGVLQLCAAFGAKDSGDARKAITLLRESGDLARNENADQVTEDHVERARETVETEEVVEGIGENLSENEQLTLYALATLTAQSATPARTRRVYERYTQLANAAGREPVSNRRIRDFLAELESMNIVQQQQQSGGTNGNYNEHEIVHDVDDVLRGLTEVLEAVGVHDSVTQHVTFHGGGDGDTFTTGTNTTS</sequence>
<accession>A0A830FGM9</accession>
<evidence type="ECO:0000313" key="8">
    <source>
        <dbReference type="EMBL" id="GGL45148.1"/>
    </source>
</evidence>
<name>A0A830FGM9_9EURY</name>
<gene>
    <name evidence="8" type="ORF">GCM10009037_30690</name>
</gene>
<dbReference type="InterPro" id="IPR036390">
    <property type="entry name" value="WH_DNA-bd_sf"/>
</dbReference>
<evidence type="ECO:0000256" key="1">
    <source>
        <dbReference type="ARBA" id="ARBA00006184"/>
    </source>
</evidence>
<dbReference type="GO" id="GO:0006260">
    <property type="term" value="P:DNA replication"/>
    <property type="evidence" value="ECO:0007669"/>
    <property type="project" value="UniProtKB-UniRule"/>
</dbReference>
<comment type="caution">
    <text evidence="8">The sequence shown here is derived from an EMBL/GenBank/DDBJ whole genome shotgun (WGS) entry which is preliminary data.</text>
</comment>
<dbReference type="AlphaFoldDB" id="A0A830FGM9"/>
<keyword evidence="2 5" id="KW-0235">DNA replication</keyword>
<dbReference type="Pfam" id="PF13401">
    <property type="entry name" value="AAA_22"/>
    <property type="match status" value="1"/>
</dbReference>
<dbReference type="Pfam" id="PF22703">
    <property type="entry name" value="Cdc6_lid"/>
    <property type="match status" value="1"/>
</dbReference>
<evidence type="ECO:0000256" key="5">
    <source>
        <dbReference type="HAMAP-Rule" id="MF_01407"/>
    </source>
</evidence>
<dbReference type="InterPro" id="IPR049945">
    <property type="entry name" value="AAA_22"/>
</dbReference>
<dbReference type="InterPro" id="IPR003593">
    <property type="entry name" value="AAA+_ATPase"/>
</dbReference>
<dbReference type="Gene3D" id="1.10.10.10">
    <property type="entry name" value="Winged helix-like DNA-binding domain superfamily/Winged helix DNA-binding domain"/>
    <property type="match status" value="1"/>
</dbReference>
<dbReference type="Proteomes" id="UP000628840">
    <property type="component" value="Unassembled WGS sequence"/>
</dbReference>